<dbReference type="Gene3D" id="3.20.20.80">
    <property type="entry name" value="Glycosidases"/>
    <property type="match status" value="1"/>
</dbReference>
<keyword evidence="6" id="KW-1185">Reference proteome</keyword>
<comment type="similarity">
    <text evidence="3">Belongs to the glycosyl hydrolase 26 family.</text>
</comment>
<dbReference type="EMBL" id="BMQQ01000025">
    <property type="protein sequence ID" value="GGT52787.1"/>
    <property type="molecule type" value="Genomic_DNA"/>
</dbReference>
<protein>
    <recommendedName>
        <fullName evidence="4">GH26 domain-containing protein</fullName>
    </recommendedName>
</protein>
<keyword evidence="2 3" id="KW-0326">Glycosidase</keyword>
<dbReference type="Proteomes" id="UP000619486">
    <property type="component" value="Unassembled WGS sequence"/>
</dbReference>
<feature type="active site" description="Nucleophile" evidence="3">
    <location>
        <position position="268"/>
    </location>
</feature>
<evidence type="ECO:0000259" key="4">
    <source>
        <dbReference type="PROSITE" id="PS51764"/>
    </source>
</evidence>
<reference evidence="5" key="1">
    <citation type="journal article" date="2014" name="Int. J. Syst. Evol. Microbiol.">
        <title>Complete genome sequence of Corynebacterium casei LMG S-19264T (=DSM 44701T), isolated from a smear-ripened cheese.</title>
        <authorList>
            <consortium name="US DOE Joint Genome Institute (JGI-PGF)"/>
            <person name="Walter F."/>
            <person name="Albersmeier A."/>
            <person name="Kalinowski J."/>
            <person name="Ruckert C."/>
        </authorList>
    </citation>
    <scope>NUCLEOTIDE SEQUENCE</scope>
    <source>
        <strain evidence="5">JCM 3172</strain>
    </source>
</reference>
<feature type="domain" description="GH26" evidence="4">
    <location>
        <begin position="1"/>
        <end position="329"/>
    </location>
</feature>
<accession>A0A918HCB6</accession>
<evidence type="ECO:0000313" key="5">
    <source>
        <dbReference type="EMBL" id="GGT52787.1"/>
    </source>
</evidence>
<name>A0A918HCB6_9ACTN</name>
<dbReference type="Pfam" id="PF02156">
    <property type="entry name" value="Glyco_hydro_26"/>
    <property type="match status" value="1"/>
</dbReference>
<comment type="caution">
    <text evidence="5">The sequence shown here is derived from an EMBL/GenBank/DDBJ whole genome shotgun (WGS) entry which is preliminary data.</text>
</comment>
<evidence type="ECO:0000256" key="1">
    <source>
        <dbReference type="ARBA" id="ARBA00022801"/>
    </source>
</evidence>
<dbReference type="InterPro" id="IPR017853">
    <property type="entry name" value="GH"/>
</dbReference>
<dbReference type="PROSITE" id="PS51764">
    <property type="entry name" value="GH26"/>
    <property type="match status" value="1"/>
</dbReference>
<proteinExistence type="inferred from homology"/>
<evidence type="ECO:0000256" key="2">
    <source>
        <dbReference type="ARBA" id="ARBA00023295"/>
    </source>
</evidence>
<dbReference type="GO" id="GO:0004553">
    <property type="term" value="F:hydrolase activity, hydrolyzing O-glycosyl compounds"/>
    <property type="evidence" value="ECO:0007669"/>
    <property type="project" value="InterPro"/>
</dbReference>
<gene>
    <name evidence="5" type="ORF">GCM10014713_53410</name>
</gene>
<evidence type="ECO:0000256" key="3">
    <source>
        <dbReference type="PROSITE-ProRule" id="PRU01100"/>
    </source>
</evidence>
<sequence length="329" mass="36795">MGVLTGPRAAPIVLLAVLLVFGLDQGRIAPDSRHRDGRPPVPSGFFTGSDEAGIRRIAEVGEWLGGAPLTVGHTYLPGDLWSNIEGHERLFGPWAHWVRERPGRLFVLNVPLRDRSEAGLPDAEVRAGLRLGADGAFDRHFRVLGERLVQHGLEEAVLVLGWEMNGATYSHRCGPDPEAWKAYWRRVVTVLREVAGQRFRFDFTASRGRDAIPWPLCYPGDEYVDIIGLDAYDQPRGADFARQVTEEYGLAHHVRFAAAHGKPVSYPEWGLFRNGDNPDYVRGMLDWFARHRPVYQTFTDYCPHGVWGCPDHPRSAEVVRGAFTGTGRP</sequence>
<feature type="active site" description="Proton donor" evidence="3">
    <location>
        <position position="163"/>
    </location>
</feature>
<dbReference type="SUPFAM" id="SSF51445">
    <property type="entry name" value="(Trans)glycosidases"/>
    <property type="match status" value="1"/>
</dbReference>
<dbReference type="AlphaFoldDB" id="A0A918HCB6"/>
<organism evidence="5 6">
    <name type="scientific">Streptomyces purpureus</name>
    <dbReference type="NCBI Taxonomy" id="1951"/>
    <lineage>
        <taxon>Bacteria</taxon>
        <taxon>Bacillati</taxon>
        <taxon>Actinomycetota</taxon>
        <taxon>Actinomycetes</taxon>
        <taxon>Kitasatosporales</taxon>
        <taxon>Streptomycetaceae</taxon>
        <taxon>Streptomyces</taxon>
    </lineage>
</organism>
<keyword evidence="1 3" id="KW-0378">Hydrolase</keyword>
<dbReference type="InterPro" id="IPR022790">
    <property type="entry name" value="GH26_dom"/>
</dbReference>
<evidence type="ECO:0000313" key="6">
    <source>
        <dbReference type="Proteomes" id="UP000619486"/>
    </source>
</evidence>
<reference evidence="5" key="2">
    <citation type="submission" date="2020-09" db="EMBL/GenBank/DDBJ databases">
        <authorList>
            <person name="Sun Q."/>
            <person name="Ohkuma M."/>
        </authorList>
    </citation>
    <scope>NUCLEOTIDE SEQUENCE</scope>
    <source>
        <strain evidence="5">JCM 3172</strain>
    </source>
</reference>